<evidence type="ECO:0000256" key="4">
    <source>
        <dbReference type="ARBA" id="ARBA00022448"/>
    </source>
</evidence>
<evidence type="ECO:0000256" key="9">
    <source>
        <dbReference type="ARBA" id="ARBA00023136"/>
    </source>
</evidence>
<evidence type="ECO:0000256" key="10">
    <source>
        <dbReference type="ARBA" id="ARBA00023186"/>
    </source>
</evidence>
<sequence length="609" mass="68380">MDRNTAIGMTLMGALLLVYFYWFSPTPKPEAIPAATTELATASASTTGDSTTSTNTASQFDSAKLSALQGFGTFATGREEKVSVETQDLKVEFSTKGGVIKYLELKNYKTYFGKPLVLVEPRSNAFELSTKVKGEPLDLYTLYYGSQVSKKNDTTIVTFSLRNETGSFTQTYSIPPVGYEIGYSLKNGGLAEQLSTEQLTLNWTNILRPLEKDLADSRNNTTINSYTVAGEFDYISERSTDTETETFADPLKWISFKQKFFLASIIAKESFAGGEVQTSVNQSDTSVVKRAHAKLFIPLKAVTDSKADFTFYFGPNDYNQLEKVTTGFNENVYLGWAPIKYINKFAIRPLFNVLVDFNMNYGLVILVLVIILRLVLLPLSYSSNLSMAKMKVLKPELDEIKEKFPDDMAKAQQEQMKLYQQVGVNPISGCIPVLLQLPILMAMFYLFPNSIELRQESLWWAEDLSSYDSILTLPFTIPFYGNHVSLFVLLMTAATLYYTWQNNQMTTVQGPMKSLGYIMPVVFIFVLNSFPAALSFYYFVSTMATIVQQVVIKRFVDEDKIRSVMDENRKKIAAGGGTKSKFMSKLENAMKASEEARKKADEAKKTKKK</sequence>
<dbReference type="InterPro" id="IPR038221">
    <property type="entry name" value="YidC_periplasmic_sf"/>
</dbReference>
<dbReference type="CDD" id="cd20070">
    <property type="entry name" value="5TM_YidC_Alb3"/>
    <property type="match status" value="1"/>
</dbReference>
<evidence type="ECO:0000256" key="2">
    <source>
        <dbReference type="ARBA" id="ARBA00010527"/>
    </source>
</evidence>
<dbReference type="GO" id="GO:0015031">
    <property type="term" value="P:protein transport"/>
    <property type="evidence" value="ECO:0007669"/>
    <property type="project" value="UniProtKB-KW"/>
</dbReference>
<evidence type="ECO:0000259" key="16">
    <source>
        <dbReference type="Pfam" id="PF14849"/>
    </source>
</evidence>
<feature type="domain" description="Membrane insertase YidC N-terminal" evidence="16">
    <location>
        <begin position="82"/>
        <end position="337"/>
    </location>
</feature>
<dbReference type="Pfam" id="PF14849">
    <property type="entry name" value="YidC_periplas"/>
    <property type="match status" value="1"/>
</dbReference>
<dbReference type="Proteomes" id="UP000288227">
    <property type="component" value="Unassembled WGS sequence"/>
</dbReference>
<comment type="function">
    <text evidence="13">Required for the insertion and/or proper folding and/or complex formation of integral membrane proteins into the membrane. Involved in integration of membrane proteins that insert both dependently and independently of the Sec translocase complex, as well as at least some lipoproteins. Aids folding of multispanning membrane proteins.</text>
</comment>
<dbReference type="PANTHER" id="PTHR12428:SF65">
    <property type="entry name" value="CYTOCHROME C OXIDASE ASSEMBLY PROTEIN COX18, MITOCHONDRIAL"/>
    <property type="match status" value="1"/>
</dbReference>
<feature type="transmembrane region" description="Helical" evidence="13">
    <location>
        <begin position="7"/>
        <end position="24"/>
    </location>
</feature>
<dbReference type="CDD" id="cd19961">
    <property type="entry name" value="EcYidC-like_peri"/>
    <property type="match status" value="1"/>
</dbReference>
<organism evidence="17 18">
    <name type="scientific">Chryseotalea sanaruensis</name>
    <dbReference type="NCBI Taxonomy" id="2482724"/>
    <lineage>
        <taxon>Bacteria</taxon>
        <taxon>Pseudomonadati</taxon>
        <taxon>Bacteroidota</taxon>
        <taxon>Cytophagia</taxon>
        <taxon>Cytophagales</taxon>
        <taxon>Chryseotaleaceae</taxon>
        <taxon>Chryseotalea</taxon>
    </lineage>
</organism>
<dbReference type="GO" id="GO:0051205">
    <property type="term" value="P:protein insertion into membrane"/>
    <property type="evidence" value="ECO:0007669"/>
    <property type="project" value="TreeGrafter"/>
</dbReference>
<dbReference type="Pfam" id="PF02096">
    <property type="entry name" value="60KD_IMP"/>
    <property type="match status" value="1"/>
</dbReference>
<evidence type="ECO:0000256" key="1">
    <source>
        <dbReference type="ARBA" id="ARBA00004429"/>
    </source>
</evidence>
<dbReference type="NCBIfam" id="TIGR03593">
    <property type="entry name" value="yidC_nterm"/>
    <property type="match status" value="1"/>
</dbReference>
<dbReference type="Gene3D" id="2.70.98.90">
    <property type="match status" value="1"/>
</dbReference>
<dbReference type="InterPro" id="IPR001708">
    <property type="entry name" value="YidC/ALB3/OXA1/COX18"/>
</dbReference>
<dbReference type="EMBL" id="BHXQ01000001">
    <property type="protein sequence ID" value="GCC50206.1"/>
    <property type="molecule type" value="Genomic_DNA"/>
</dbReference>
<dbReference type="HAMAP" id="MF_01810">
    <property type="entry name" value="YidC_type1"/>
    <property type="match status" value="1"/>
</dbReference>
<accession>A0A401U5Z0</accession>
<evidence type="ECO:0000256" key="5">
    <source>
        <dbReference type="ARBA" id="ARBA00022475"/>
    </source>
</evidence>
<keyword evidence="5 13" id="KW-1003">Cell membrane</keyword>
<evidence type="ECO:0000256" key="13">
    <source>
        <dbReference type="HAMAP-Rule" id="MF_01810"/>
    </source>
</evidence>
<keyword evidence="9 13" id="KW-0472">Membrane</keyword>
<keyword evidence="18" id="KW-1185">Reference proteome</keyword>
<evidence type="ECO:0000256" key="12">
    <source>
        <dbReference type="ARBA" id="ARBA00033342"/>
    </source>
</evidence>
<dbReference type="NCBIfam" id="NF002356">
    <property type="entry name" value="PRK01318.2-3"/>
    <property type="match status" value="1"/>
</dbReference>
<evidence type="ECO:0000256" key="7">
    <source>
        <dbReference type="ARBA" id="ARBA00022927"/>
    </source>
</evidence>
<keyword evidence="7 13" id="KW-0653">Protein transport</keyword>
<keyword evidence="8 13" id="KW-1133">Transmembrane helix</keyword>
<dbReference type="RefSeq" id="WP_127120855.1">
    <property type="nucleotide sequence ID" value="NZ_BHXQ01000001.1"/>
</dbReference>
<feature type="compositionally biased region" description="Basic and acidic residues" evidence="14">
    <location>
        <begin position="592"/>
        <end position="609"/>
    </location>
</feature>
<comment type="similarity">
    <text evidence="2 13">Belongs to the OXA1/ALB3/YidC family. Type 1 subfamily.</text>
</comment>
<keyword evidence="6 13" id="KW-0812">Transmembrane</keyword>
<evidence type="ECO:0000256" key="11">
    <source>
        <dbReference type="ARBA" id="ARBA00033245"/>
    </source>
</evidence>
<protein>
    <recommendedName>
        <fullName evidence="3 13">Membrane protein insertase YidC</fullName>
    </recommendedName>
    <alternativeName>
        <fullName evidence="12 13">Foldase YidC</fullName>
    </alternativeName>
    <alternativeName>
        <fullName evidence="11 13">Membrane integrase YidC</fullName>
    </alternativeName>
    <alternativeName>
        <fullName evidence="13">Membrane protein YidC</fullName>
    </alternativeName>
</protein>
<comment type="caution">
    <text evidence="17">The sequence shown here is derived from an EMBL/GenBank/DDBJ whole genome shotgun (WGS) entry which is preliminary data.</text>
</comment>
<dbReference type="InterPro" id="IPR019998">
    <property type="entry name" value="Membr_insert_YidC"/>
</dbReference>
<dbReference type="InterPro" id="IPR028055">
    <property type="entry name" value="YidC/Oxa/ALB_C"/>
</dbReference>
<name>A0A401U5Z0_9BACT</name>
<feature type="region of interest" description="Disordered" evidence="14">
    <location>
        <begin position="588"/>
        <end position="609"/>
    </location>
</feature>
<keyword evidence="10 13" id="KW-0143">Chaperone</keyword>
<dbReference type="GO" id="GO:0032977">
    <property type="term" value="F:membrane insertase activity"/>
    <property type="evidence" value="ECO:0007669"/>
    <property type="project" value="InterPro"/>
</dbReference>
<evidence type="ECO:0000313" key="17">
    <source>
        <dbReference type="EMBL" id="GCC50206.1"/>
    </source>
</evidence>
<gene>
    <name evidence="13" type="primary">yidC</name>
    <name evidence="17" type="ORF">SanaruYs_04210</name>
</gene>
<dbReference type="OrthoDB" id="9780552at2"/>
<dbReference type="AlphaFoldDB" id="A0A401U5Z0"/>
<feature type="transmembrane region" description="Helical" evidence="13">
    <location>
        <begin position="361"/>
        <end position="381"/>
    </location>
</feature>
<evidence type="ECO:0000313" key="18">
    <source>
        <dbReference type="Proteomes" id="UP000288227"/>
    </source>
</evidence>
<reference evidence="17 18" key="1">
    <citation type="submission" date="2018-11" db="EMBL/GenBank/DDBJ databases">
        <title>Chryseotalea sanarue gen. nov., sp., nov., a member of the family Cytophagaceae, isolated from a brackish lake in Hamamatsu Japan.</title>
        <authorList>
            <person name="Maejima Y."/>
            <person name="Iino T."/>
            <person name="Muraguchi Y."/>
            <person name="Fukuda K."/>
            <person name="Ohkuma M."/>
            <person name="Moriuchi R."/>
            <person name="Dohra H."/>
            <person name="Kimbara K."/>
            <person name="Shintani M."/>
        </authorList>
    </citation>
    <scope>NUCLEOTIDE SEQUENCE [LARGE SCALE GENOMIC DNA]</scope>
    <source>
        <strain evidence="17 18">Ys</strain>
    </source>
</reference>
<keyword evidence="4 13" id="KW-0813">Transport</keyword>
<dbReference type="PRINTS" id="PR00701">
    <property type="entry name" value="60KDINNERMP"/>
</dbReference>
<dbReference type="NCBIfam" id="TIGR03592">
    <property type="entry name" value="yidC_oxa1_cterm"/>
    <property type="match status" value="1"/>
</dbReference>
<feature type="transmembrane region" description="Helical" evidence="13">
    <location>
        <begin position="512"/>
        <end position="530"/>
    </location>
</feature>
<proteinExistence type="inferred from homology"/>
<dbReference type="InterPro" id="IPR047196">
    <property type="entry name" value="YidC_ALB_C"/>
</dbReference>
<feature type="domain" description="Membrane insertase YidC/Oxa/ALB C-terminal" evidence="15">
    <location>
        <begin position="361"/>
        <end position="554"/>
    </location>
</feature>
<evidence type="ECO:0000256" key="14">
    <source>
        <dbReference type="SAM" id="MobiDB-lite"/>
    </source>
</evidence>
<evidence type="ECO:0000256" key="3">
    <source>
        <dbReference type="ARBA" id="ARBA00015325"/>
    </source>
</evidence>
<dbReference type="PANTHER" id="PTHR12428">
    <property type="entry name" value="OXA1"/>
    <property type="match status" value="1"/>
</dbReference>
<evidence type="ECO:0000256" key="8">
    <source>
        <dbReference type="ARBA" id="ARBA00022989"/>
    </source>
</evidence>
<feature type="transmembrane region" description="Helical" evidence="13">
    <location>
        <begin position="479"/>
        <end position="500"/>
    </location>
</feature>
<evidence type="ECO:0000256" key="6">
    <source>
        <dbReference type="ARBA" id="ARBA00022692"/>
    </source>
</evidence>
<dbReference type="InterPro" id="IPR028053">
    <property type="entry name" value="Membr_insert_YidC_N"/>
</dbReference>
<dbReference type="GO" id="GO:0005886">
    <property type="term" value="C:plasma membrane"/>
    <property type="evidence" value="ECO:0007669"/>
    <property type="project" value="UniProtKB-SubCell"/>
</dbReference>
<evidence type="ECO:0000259" key="15">
    <source>
        <dbReference type="Pfam" id="PF02096"/>
    </source>
</evidence>
<comment type="subunit">
    <text evidence="13">Interacts with the Sec translocase complex via SecD. Specifically interacts with transmembrane segments of nascent integral membrane proteins during membrane integration.</text>
</comment>
<comment type="subcellular location">
    <subcellularLocation>
        <location evidence="1">Cell inner membrane</location>
        <topology evidence="1">Multi-pass membrane protein</topology>
    </subcellularLocation>
    <subcellularLocation>
        <location evidence="13">Cell membrane</location>
        <topology evidence="13">Multi-pass membrane protein</topology>
    </subcellularLocation>
</comment>